<keyword evidence="6 7" id="KW-0472">Membrane</keyword>
<dbReference type="PANTHER" id="PTHR30193">
    <property type="entry name" value="ABC TRANSPORTER PERMEASE PROTEIN"/>
    <property type="match status" value="1"/>
</dbReference>
<comment type="caution">
    <text evidence="10">The sequence shown here is derived from an EMBL/GenBank/DDBJ whole genome shotgun (WGS) entry which is preliminary data.</text>
</comment>
<keyword evidence="5 7" id="KW-1133">Transmembrane helix</keyword>
<evidence type="ECO:0000313" key="10">
    <source>
        <dbReference type="EMBL" id="GIF55142.1"/>
    </source>
</evidence>
<evidence type="ECO:0000256" key="5">
    <source>
        <dbReference type="ARBA" id="ARBA00022989"/>
    </source>
</evidence>
<dbReference type="InterPro" id="IPR000515">
    <property type="entry name" value="MetI-like"/>
</dbReference>
<feature type="transmembrane region" description="Helical" evidence="7">
    <location>
        <begin position="131"/>
        <end position="151"/>
    </location>
</feature>
<dbReference type="Proteomes" id="UP000624325">
    <property type="component" value="Unassembled WGS sequence"/>
</dbReference>
<keyword evidence="11" id="KW-1185">Reference proteome</keyword>
<evidence type="ECO:0000313" key="11">
    <source>
        <dbReference type="Proteomes" id="UP000624325"/>
    </source>
</evidence>
<gene>
    <name evidence="10" type="ORF">Air01nite_12370</name>
</gene>
<evidence type="ECO:0000256" key="1">
    <source>
        <dbReference type="ARBA" id="ARBA00004651"/>
    </source>
</evidence>
<sequence>MTAGVAATVPPASPPPAARPEPRRRRTASQRREARAGLLFASPWLIGMLTFTVGPIVASVVISLTDWSLASPPTFVGVDNYADMFASRDFRNSVTVTLTYVLIGVPLFQVAGLALALLLNLKLPGIRIFRTIMFLPAVLSGVAVAVLWVQLLRPEGAVNNTLRFFGIDDPPGWLASPDWAVPAVVLIGLWSIGTGAIIYLAGLQNVPPELYEVARIDGAGPVRAFFSITLPMITPTLLFTLLNGIIGAFQVFDIAYVLGGSRGGSGGSLSFYLLYLWNEGFRNGRFGYASALAWVFVLVAAVLIVTILKTSNRWVHDESEEKP</sequence>
<dbReference type="InterPro" id="IPR051393">
    <property type="entry name" value="ABC_transporter_permease"/>
</dbReference>
<dbReference type="Gene3D" id="1.10.3720.10">
    <property type="entry name" value="MetI-like"/>
    <property type="match status" value="1"/>
</dbReference>
<evidence type="ECO:0000256" key="4">
    <source>
        <dbReference type="ARBA" id="ARBA00022692"/>
    </source>
</evidence>
<feature type="domain" description="ABC transmembrane type-1" evidence="9">
    <location>
        <begin position="94"/>
        <end position="309"/>
    </location>
</feature>
<accession>A0ABQ4BX86</accession>
<name>A0ABQ4BX86_9ACTN</name>
<dbReference type="EMBL" id="BONC01000005">
    <property type="protein sequence ID" value="GIF55142.1"/>
    <property type="molecule type" value="Genomic_DNA"/>
</dbReference>
<feature type="transmembrane region" description="Helical" evidence="7">
    <location>
        <begin position="179"/>
        <end position="203"/>
    </location>
</feature>
<evidence type="ECO:0000259" key="9">
    <source>
        <dbReference type="PROSITE" id="PS50928"/>
    </source>
</evidence>
<evidence type="ECO:0000256" key="6">
    <source>
        <dbReference type="ARBA" id="ARBA00023136"/>
    </source>
</evidence>
<evidence type="ECO:0000256" key="2">
    <source>
        <dbReference type="ARBA" id="ARBA00022448"/>
    </source>
</evidence>
<feature type="transmembrane region" description="Helical" evidence="7">
    <location>
        <begin position="98"/>
        <end position="119"/>
    </location>
</feature>
<evidence type="ECO:0000256" key="8">
    <source>
        <dbReference type="SAM" id="MobiDB-lite"/>
    </source>
</evidence>
<feature type="region of interest" description="Disordered" evidence="8">
    <location>
        <begin position="1"/>
        <end position="28"/>
    </location>
</feature>
<keyword evidence="2 7" id="KW-0813">Transport</keyword>
<dbReference type="CDD" id="cd06261">
    <property type="entry name" value="TM_PBP2"/>
    <property type="match status" value="1"/>
</dbReference>
<feature type="transmembrane region" description="Helical" evidence="7">
    <location>
        <begin position="36"/>
        <end position="62"/>
    </location>
</feature>
<feature type="transmembrane region" description="Helical" evidence="7">
    <location>
        <begin position="224"/>
        <end position="248"/>
    </location>
</feature>
<dbReference type="InterPro" id="IPR035906">
    <property type="entry name" value="MetI-like_sf"/>
</dbReference>
<keyword evidence="3" id="KW-1003">Cell membrane</keyword>
<feature type="transmembrane region" description="Helical" evidence="7">
    <location>
        <begin position="254"/>
        <end position="274"/>
    </location>
</feature>
<evidence type="ECO:0000256" key="3">
    <source>
        <dbReference type="ARBA" id="ARBA00022475"/>
    </source>
</evidence>
<organism evidence="10 11">
    <name type="scientific">Asanoa iriomotensis</name>
    <dbReference type="NCBI Taxonomy" id="234613"/>
    <lineage>
        <taxon>Bacteria</taxon>
        <taxon>Bacillati</taxon>
        <taxon>Actinomycetota</taxon>
        <taxon>Actinomycetes</taxon>
        <taxon>Micromonosporales</taxon>
        <taxon>Micromonosporaceae</taxon>
        <taxon>Asanoa</taxon>
    </lineage>
</organism>
<proteinExistence type="inferred from homology"/>
<comment type="subcellular location">
    <subcellularLocation>
        <location evidence="1 7">Cell membrane</location>
        <topology evidence="1 7">Multi-pass membrane protein</topology>
    </subcellularLocation>
</comment>
<dbReference type="SUPFAM" id="SSF161098">
    <property type="entry name" value="MetI-like"/>
    <property type="match status" value="1"/>
</dbReference>
<reference evidence="10 11" key="1">
    <citation type="submission" date="2021-01" db="EMBL/GenBank/DDBJ databases">
        <title>Whole genome shotgun sequence of Asanoa iriomotensis NBRC 100142.</title>
        <authorList>
            <person name="Komaki H."/>
            <person name="Tamura T."/>
        </authorList>
    </citation>
    <scope>NUCLEOTIDE SEQUENCE [LARGE SCALE GENOMIC DNA]</scope>
    <source>
        <strain evidence="10 11">NBRC 100142</strain>
    </source>
</reference>
<evidence type="ECO:0000256" key="7">
    <source>
        <dbReference type="RuleBase" id="RU363032"/>
    </source>
</evidence>
<feature type="compositionally biased region" description="Low complexity" evidence="8">
    <location>
        <begin position="1"/>
        <end position="10"/>
    </location>
</feature>
<dbReference type="RefSeq" id="WP_203700855.1">
    <property type="nucleotide sequence ID" value="NZ_BAAALU010000005.1"/>
</dbReference>
<dbReference type="PROSITE" id="PS50928">
    <property type="entry name" value="ABC_TM1"/>
    <property type="match status" value="1"/>
</dbReference>
<feature type="transmembrane region" description="Helical" evidence="7">
    <location>
        <begin position="286"/>
        <end position="308"/>
    </location>
</feature>
<dbReference type="PANTHER" id="PTHR30193:SF1">
    <property type="entry name" value="ABC TRANSPORTER PERMEASE PROTEIN YESP-RELATED"/>
    <property type="match status" value="1"/>
</dbReference>
<keyword evidence="4 7" id="KW-0812">Transmembrane</keyword>
<protein>
    <submittedName>
        <fullName evidence="10">Spermidine/putrescine ABC transporter permease</fullName>
    </submittedName>
</protein>
<comment type="similarity">
    <text evidence="7">Belongs to the binding-protein-dependent transport system permease family.</text>
</comment>
<dbReference type="Pfam" id="PF00528">
    <property type="entry name" value="BPD_transp_1"/>
    <property type="match status" value="1"/>
</dbReference>